<comment type="similarity">
    <text evidence="2">Belongs to the complex I LYR family.</text>
</comment>
<keyword evidence="4" id="KW-0496">Mitochondrion</keyword>
<gene>
    <name evidence="8" type="ORF">CMEL01_04407</name>
</gene>
<evidence type="ECO:0000313" key="9">
    <source>
        <dbReference type="Proteomes" id="UP001239795"/>
    </source>
</evidence>
<sequence length="145" mass="16994">MKAQQSHLILVSEKHQRLIEPKRIQSHTQFADVVGASHPLALMPFKNPLWSIARSYSTRPARSRLGKKALSLDHFLQRSRVISLYREIIRGTRRIADPNTRAESRRYARDEFERHRDVTDLGHIRYLISTGKTEWQGMERYVDGM</sequence>
<dbReference type="GO" id="GO:0005739">
    <property type="term" value="C:mitochondrion"/>
    <property type="evidence" value="ECO:0007669"/>
    <property type="project" value="UniProtKB-SubCell"/>
</dbReference>
<name>A0AAI9XM90_9PEZI</name>
<comment type="subcellular location">
    <subcellularLocation>
        <location evidence="1">Mitochondrion</location>
    </subcellularLocation>
</comment>
<dbReference type="InterPro" id="IPR045293">
    <property type="entry name" value="Complex1_LYR_LYRM2"/>
</dbReference>
<evidence type="ECO:0000259" key="7">
    <source>
        <dbReference type="Pfam" id="PF05347"/>
    </source>
</evidence>
<dbReference type="EMBL" id="MLGG01000024">
    <property type="protein sequence ID" value="KAK1455647.1"/>
    <property type="molecule type" value="Genomic_DNA"/>
</dbReference>
<evidence type="ECO:0000256" key="4">
    <source>
        <dbReference type="ARBA" id="ARBA00023128"/>
    </source>
</evidence>
<dbReference type="Pfam" id="PF05347">
    <property type="entry name" value="Complex1_LYR"/>
    <property type="match status" value="1"/>
</dbReference>
<dbReference type="AlphaFoldDB" id="A0AAI9XM90"/>
<comment type="function">
    <text evidence="6">Involved in efficient integration of the N-module into mitochondrial respiratory chain complex I.</text>
</comment>
<evidence type="ECO:0000256" key="1">
    <source>
        <dbReference type="ARBA" id="ARBA00004173"/>
    </source>
</evidence>
<evidence type="ECO:0000256" key="5">
    <source>
        <dbReference type="ARBA" id="ARBA00026235"/>
    </source>
</evidence>
<organism evidence="8 9">
    <name type="scientific">Colletotrichum melonis</name>
    <dbReference type="NCBI Taxonomy" id="1209925"/>
    <lineage>
        <taxon>Eukaryota</taxon>
        <taxon>Fungi</taxon>
        <taxon>Dikarya</taxon>
        <taxon>Ascomycota</taxon>
        <taxon>Pezizomycotina</taxon>
        <taxon>Sordariomycetes</taxon>
        <taxon>Hypocreomycetidae</taxon>
        <taxon>Glomerellales</taxon>
        <taxon>Glomerellaceae</taxon>
        <taxon>Colletotrichum</taxon>
        <taxon>Colletotrichum acutatum species complex</taxon>
    </lineage>
</organism>
<evidence type="ECO:0000313" key="8">
    <source>
        <dbReference type="EMBL" id="KAK1455647.1"/>
    </source>
</evidence>
<reference evidence="8 9" key="1">
    <citation type="submission" date="2016-10" db="EMBL/GenBank/DDBJ databases">
        <title>The genome sequence of Colletotrichum fioriniae PJ7.</title>
        <authorList>
            <person name="Baroncelli R."/>
        </authorList>
    </citation>
    <scope>NUCLEOTIDE SEQUENCE [LARGE SCALE GENOMIC DNA]</scope>
    <source>
        <strain evidence="8">Col 31</strain>
    </source>
</reference>
<evidence type="ECO:0000256" key="3">
    <source>
        <dbReference type="ARBA" id="ARBA00022946"/>
    </source>
</evidence>
<accession>A0AAI9XM90</accession>
<keyword evidence="9" id="KW-1185">Reference proteome</keyword>
<proteinExistence type="inferred from homology"/>
<dbReference type="InterPro" id="IPR008011">
    <property type="entry name" value="Complex1_LYR_dom"/>
</dbReference>
<feature type="domain" description="Complex 1 LYR protein" evidence="7">
    <location>
        <begin position="80"/>
        <end position="135"/>
    </location>
</feature>
<dbReference type="PANTHER" id="PTHR13675:SF0">
    <property type="entry name" value="LYR MOTIF-CONTAINING PROTEIN 2"/>
    <property type="match status" value="1"/>
</dbReference>
<evidence type="ECO:0000256" key="2">
    <source>
        <dbReference type="ARBA" id="ARBA00009508"/>
    </source>
</evidence>
<protein>
    <recommendedName>
        <fullName evidence="5">LYR motif-containing protein 2</fullName>
    </recommendedName>
</protein>
<keyword evidence="3" id="KW-0809">Transit peptide</keyword>
<comment type="caution">
    <text evidence="8">The sequence shown here is derived from an EMBL/GenBank/DDBJ whole genome shotgun (WGS) entry which is preliminary data.</text>
</comment>
<dbReference type="PANTHER" id="PTHR13675">
    <property type="entry name" value="LYR MOTIF-CONTAINING PROTEIN 2"/>
    <property type="match status" value="1"/>
</dbReference>
<evidence type="ECO:0000256" key="6">
    <source>
        <dbReference type="ARBA" id="ARBA00044735"/>
    </source>
</evidence>
<dbReference type="CDD" id="cd20262">
    <property type="entry name" value="Complex1_LYR_LYRM2"/>
    <property type="match status" value="1"/>
</dbReference>
<dbReference type="Proteomes" id="UP001239795">
    <property type="component" value="Unassembled WGS sequence"/>
</dbReference>